<name>A0A1W0W8U9_HYPEX</name>
<organism evidence="1 2">
    <name type="scientific">Hypsibius exemplaris</name>
    <name type="common">Freshwater tardigrade</name>
    <dbReference type="NCBI Taxonomy" id="2072580"/>
    <lineage>
        <taxon>Eukaryota</taxon>
        <taxon>Metazoa</taxon>
        <taxon>Ecdysozoa</taxon>
        <taxon>Tardigrada</taxon>
        <taxon>Eutardigrada</taxon>
        <taxon>Parachela</taxon>
        <taxon>Hypsibioidea</taxon>
        <taxon>Hypsibiidae</taxon>
        <taxon>Hypsibius</taxon>
    </lineage>
</organism>
<protein>
    <submittedName>
        <fullName evidence="1">Uncharacterized protein</fullName>
    </submittedName>
</protein>
<keyword evidence="2" id="KW-1185">Reference proteome</keyword>
<comment type="caution">
    <text evidence="1">The sequence shown here is derived from an EMBL/GenBank/DDBJ whole genome shotgun (WGS) entry which is preliminary data.</text>
</comment>
<gene>
    <name evidence="1" type="ORF">BV898_14081</name>
</gene>
<reference evidence="2" key="1">
    <citation type="submission" date="2017-01" db="EMBL/GenBank/DDBJ databases">
        <title>Comparative genomics of anhydrobiosis in the tardigrade Hypsibius dujardini.</title>
        <authorList>
            <person name="Yoshida Y."/>
            <person name="Koutsovoulos G."/>
            <person name="Laetsch D."/>
            <person name="Stevens L."/>
            <person name="Kumar S."/>
            <person name="Horikawa D."/>
            <person name="Ishino K."/>
            <person name="Komine S."/>
            <person name="Tomita M."/>
            <person name="Blaxter M."/>
            <person name="Arakawa K."/>
        </authorList>
    </citation>
    <scope>NUCLEOTIDE SEQUENCE [LARGE SCALE GENOMIC DNA]</scope>
    <source>
        <strain evidence="2">Z151</strain>
    </source>
</reference>
<dbReference type="EMBL" id="MTYJ01000166">
    <property type="protein sequence ID" value="OQV11582.1"/>
    <property type="molecule type" value="Genomic_DNA"/>
</dbReference>
<dbReference type="Proteomes" id="UP000192578">
    <property type="component" value="Unassembled WGS sequence"/>
</dbReference>
<accession>A0A1W0W8U9</accession>
<evidence type="ECO:0000313" key="1">
    <source>
        <dbReference type="EMBL" id="OQV11582.1"/>
    </source>
</evidence>
<evidence type="ECO:0000313" key="2">
    <source>
        <dbReference type="Proteomes" id="UP000192578"/>
    </source>
</evidence>
<proteinExistence type="predicted"/>
<sequence>MLQKDCSSPAVFILAASFQSDGLQQNHTKQEDFSFSRKVHPFGNYLWMVVTTLNSLQIFLEKIIVTFQWTVLTIISTGQIGKRKLDVLDMMAQTIIRSFQKLEYMADWPWTSCPEICFGFKAGPFL</sequence>
<dbReference type="AlphaFoldDB" id="A0A1W0W8U9"/>